<dbReference type="SUPFAM" id="SSF54292">
    <property type="entry name" value="2Fe-2S ferredoxin-like"/>
    <property type="match status" value="1"/>
</dbReference>
<dbReference type="InterPro" id="IPR001041">
    <property type="entry name" value="2Fe-2S_ferredoxin-type"/>
</dbReference>
<dbReference type="CDD" id="cd00207">
    <property type="entry name" value="fer2"/>
    <property type="match status" value="1"/>
</dbReference>
<accession>A0ABW8SRQ9</accession>
<gene>
    <name evidence="2" type="ORF">ACJDU8_20140</name>
</gene>
<dbReference type="RefSeq" id="WP_406793980.1">
    <property type="nucleotide sequence ID" value="NZ_JBJHZX010000039.1"/>
</dbReference>
<dbReference type="Pfam" id="PF13510">
    <property type="entry name" value="Fer2_4"/>
    <property type="match status" value="1"/>
</dbReference>
<proteinExistence type="predicted"/>
<evidence type="ECO:0000256" key="1">
    <source>
        <dbReference type="ARBA" id="ARBA00023002"/>
    </source>
</evidence>
<dbReference type="InterPro" id="IPR036010">
    <property type="entry name" value="2Fe-2S_ferredoxin-like_sf"/>
</dbReference>
<comment type="caution">
    <text evidence="2">The sequence shown here is derived from an EMBL/GenBank/DDBJ whole genome shotgun (WGS) entry which is preliminary data.</text>
</comment>
<evidence type="ECO:0000313" key="2">
    <source>
        <dbReference type="EMBL" id="MFL0197858.1"/>
    </source>
</evidence>
<sequence length="104" mass="11526">MRIDQHPILKQFDKGKLVKFEYDGKTIEGYEGEPIAVALRGNGVMIHRYTSKHSEPRGVFCAIGRCTDCVMIVDGKANVRTCVTPLAAGMKVETQYGVLARKPD</sequence>
<name>A0ABW8SRQ9_9CLOT</name>
<dbReference type="EMBL" id="JBJHZX010000039">
    <property type="protein sequence ID" value="MFL0197858.1"/>
    <property type="molecule type" value="Genomic_DNA"/>
</dbReference>
<reference evidence="2 3" key="1">
    <citation type="submission" date="2024-11" db="EMBL/GenBank/DDBJ databases">
        <authorList>
            <person name="Heng Y.C."/>
            <person name="Lim A.C.H."/>
            <person name="Lee J.K.Y."/>
            <person name="Kittelmann S."/>
        </authorList>
    </citation>
    <scope>NUCLEOTIDE SEQUENCE [LARGE SCALE GENOMIC DNA]</scope>
    <source>
        <strain evidence="2 3">WILCCON 0269</strain>
    </source>
</reference>
<dbReference type="Gene3D" id="3.10.20.440">
    <property type="entry name" value="2Fe-2S iron-sulphur cluster binding domain, sarcosine oxidase, alpha subunit, N-terminal domain"/>
    <property type="match status" value="1"/>
</dbReference>
<keyword evidence="1" id="KW-0560">Oxidoreductase</keyword>
<protein>
    <submittedName>
        <fullName evidence="2">(2Fe-2S)-binding protein</fullName>
    </submittedName>
</protein>
<dbReference type="Proteomes" id="UP001623660">
    <property type="component" value="Unassembled WGS sequence"/>
</dbReference>
<organism evidence="2 3">
    <name type="scientific">Candidatus Clostridium eludens</name>
    <dbReference type="NCBI Taxonomy" id="3381663"/>
    <lineage>
        <taxon>Bacteria</taxon>
        <taxon>Bacillati</taxon>
        <taxon>Bacillota</taxon>
        <taxon>Clostridia</taxon>
        <taxon>Eubacteriales</taxon>
        <taxon>Clostridiaceae</taxon>
        <taxon>Clostridium</taxon>
    </lineage>
</organism>
<dbReference type="InterPro" id="IPR042204">
    <property type="entry name" value="2Fe-2S-bd_N"/>
</dbReference>
<keyword evidence="3" id="KW-1185">Reference proteome</keyword>
<evidence type="ECO:0000313" key="3">
    <source>
        <dbReference type="Proteomes" id="UP001623660"/>
    </source>
</evidence>